<keyword evidence="3" id="KW-1185">Reference proteome</keyword>
<reference evidence="2 3" key="1">
    <citation type="submission" date="2019-05" db="EMBL/GenBank/DDBJ databases">
        <title>Another draft genome of Portunus trituberculatus and its Hox gene families provides insights of decapod evolution.</title>
        <authorList>
            <person name="Jeong J.-H."/>
            <person name="Song I."/>
            <person name="Kim S."/>
            <person name="Choi T."/>
            <person name="Kim D."/>
            <person name="Ryu S."/>
            <person name="Kim W."/>
        </authorList>
    </citation>
    <scope>NUCLEOTIDE SEQUENCE [LARGE SCALE GENOMIC DNA]</scope>
    <source>
        <tissue evidence="2">Muscle</tissue>
    </source>
</reference>
<dbReference type="EMBL" id="VSRR010116676">
    <property type="protein sequence ID" value="MPC99030.1"/>
    <property type="molecule type" value="Genomic_DNA"/>
</dbReference>
<feature type="region of interest" description="Disordered" evidence="1">
    <location>
        <begin position="1"/>
        <end position="96"/>
    </location>
</feature>
<evidence type="ECO:0000313" key="3">
    <source>
        <dbReference type="Proteomes" id="UP000324222"/>
    </source>
</evidence>
<proteinExistence type="predicted"/>
<protein>
    <submittedName>
        <fullName evidence="2">Uncharacterized protein</fullName>
    </submittedName>
</protein>
<name>A0A5B7JQD9_PORTR</name>
<feature type="compositionally biased region" description="Polar residues" evidence="1">
    <location>
        <begin position="35"/>
        <end position="45"/>
    </location>
</feature>
<dbReference type="Proteomes" id="UP000324222">
    <property type="component" value="Unassembled WGS sequence"/>
</dbReference>
<dbReference type="AlphaFoldDB" id="A0A5B7JQD9"/>
<sequence length="96" mass="10421">MKEKEKNLKTKKSSEESAVIGVLRRETEGCKKQHQSLLSTPQIKTSPSPHPNSNASPSSQSPTQPPSQPASQTSRGVEVESRAHNPFSSRPLSCVL</sequence>
<evidence type="ECO:0000256" key="1">
    <source>
        <dbReference type="SAM" id="MobiDB-lite"/>
    </source>
</evidence>
<feature type="compositionally biased region" description="Low complexity" evidence="1">
    <location>
        <begin position="51"/>
        <end position="62"/>
    </location>
</feature>
<feature type="compositionally biased region" description="Basic and acidic residues" evidence="1">
    <location>
        <begin position="1"/>
        <end position="15"/>
    </location>
</feature>
<organism evidence="2 3">
    <name type="scientific">Portunus trituberculatus</name>
    <name type="common">Swimming crab</name>
    <name type="synonym">Neptunus trituberculatus</name>
    <dbReference type="NCBI Taxonomy" id="210409"/>
    <lineage>
        <taxon>Eukaryota</taxon>
        <taxon>Metazoa</taxon>
        <taxon>Ecdysozoa</taxon>
        <taxon>Arthropoda</taxon>
        <taxon>Crustacea</taxon>
        <taxon>Multicrustacea</taxon>
        <taxon>Malacostraca</taxon>
        <taxon>Eumalacostraca</taxon>
        <taxon>Eucarida</taxon>
        <taxon>Decapoda</taxon>
        <taxon>Pleocyemata</taxon>
        <taxon>Brachyura</taxon>
        <taxon>Eubrachyura</taxon>
        <taxon>Portunoidea</taxon>
        <taxon>Portunidae</taxon>
        <taxon>Portuninae</taxon>
        <taxon>Portunus</taxon>
    </lineage>
</organism>
<evidence type="ECO:0000313" key="2">
    <source>
        <dbReference type="EMBL" id="MPC99030.1"/>
    </source>
</evidence>
<comment type="caution">
    <text evidence="2">The sequence shown here is derived from an EMBL/GenBank/DDBJ whole genome shotgun (WGS) entry which is preliminary data.</text>
</comment>
<gene>
    <name evidence="2" type="ORF">E2C01_094424</name>
</gene>
<feature type="compositionally biased region" description="Polar residues" evidence="1">
    <location>
        <begin position="86"/>
        <end position="96"/>
    </location>
</feature>
<accession>A0A5B7JQD9</accession>